<protein>
    <recommendedName>
        <fullName evidence="2">ADP-ribosyl-(Dinitrogen reductase) hydrolase</fullName>
    </recommendedName>
</protein>
<dbReference type="EMBL" id="CP154858">
    <property type="protein sequence ID" value="XDT71404.1"/>
    <property type="molecule type" value="Genomic_DNA"/>
</dbReference>
<reference evidence="1" key="1">
    <citation type="submission" date="2024-05" db="EMBL/GenBank/DDBJ databases">
        <title>Genome sequencing of novel strain.</title>
        <authorList>
            <person name="Ganbat D."/>
            <person name="Ganbat S."/>
            <person name="Lee S.-J."/>
        </authorList>
    </citation>
    <scope>NUCLEOTIDE SEQUENCE</scope>
    <source>
        <strain evidence="1">SMD15-11</strain>
    </source>
</reference>
<accession>A0AB39UTM3</accession>
<name>A0AB39UTM3_9GAMM</name>
<dbReference type="AlphaFoldDB" id="A0AB39UTM3"/>
<sequence length="97" mass="11445">MTLNITQKIRTKLQKKHGVSEDEILECFANRDGKFLTDTRENHRTDPPTKWFVAETNQGRLLKVVFIQYDNGETHIKTAYQANEKEIEIYEKFAKSR</sequence>
<evidence type="ECO:0008006" key="2">
    <source>
        <dbReference type="Google" id="ProtNLM"/>
    </source>
</evidence>
<proteinExistence type="predicted"/>
<evidence type="ECO:0000313" key="1">
    <source>
        <dbReference type="EMBL" id="XDT71404.1"/>
    </source>
</evidence>
<organism evidence="1">
    <name type="scientific">Thermohahella caldifontis</name>
    <dbReference type="NCBI Taxonomy" id="3142973"/>
    <lineage>
        <taxon>Bacteria</taxon>
        <taxon>Pseudomonadati</taxon>
        <taxon>Pseudomonadota</taxon>
        <taxon>Gammaproteobacteria</taxon>
        <taxon>Oceanospirillales</taxon>
        <taxon>Hahellaceae</taxon>
        <taxon>Thermohahella</taxon>
    </lineage>
</organism>
<dbReference type="KEGG" id="tcd:AAIA72_11380"/>
<dbReference type="RefSeq" id="WP_369600440.1">
    <property type="nucleotide sequence ID" value="NZ_CP154858.1"/>
</dbReference>
<gene>
    <name evidence="1" type="ORF">AAIA72_11380</name>
</gene>